<dbReference type="GeneID" id="91082669"/>
<protein>
    <submittedName>
        <fullName evidence="2">Uncharacterized protein</fullName>
    </submittedName>
</protein>
<dbReference type="Proteomes" id="UP000029538">
    <property type="component" value="Unassembled WGS sequence"/>
</dbReference>
<sequence>MKIKINWKLFLAFFIIIGGLYYVTHNVWLAAGIMLILLFIDGFLREYEMKKKGEKQAQDILKSLEEEEKNNKKETK</sequence>
<dbReference type="AlphaFoldDB" id="A0A096AR42"/>
<dbReference type="RefSeq" id="WP_021669935.1">
    <property type="nucleotide sequence ID" value="NZ_JRNR01000056.1"/>
</dbReference>
<feature type="transmembrane region" description="Helical" evidence="1">
    <location>
        <begin position="5"/>
        <end position="22"/>
    </location>
</feature>
<evidence type="ECO:0000256" key="1">
    <source>
        <dbReference type="SAM" id="Phobius"/>
    </source>
</evidence>
<name>A0A096AR42_9BACT</name>
<dbReference type="EMBL" id="JRNR01000056">
    <property type="protein sequence ID" value="KGF49171.1"/>
    <property type="molecule type" value="Genomic_DNA"/>
</dbReference>
<evidence type="ECO:0000313" key="3">
    <source>
        <dbReference type="Proteomes" id="UP000029538"/>
    </source>
</evidence>
<reference evidence="2 3" key="1">
    <citation type="submission" date="2014-07" db="EMBL/GenBank/DDBJ databases">
        <authorList>
            <person name="McCorrison J."/>
            <person name="Sanka R."/>
            <person name="Torralba M."/>
            <person name="Gillis M."/>
            <person name="Haft D.H."/>
            <person name="Methe B."/>
            <person name="Sutton G."/>
            <person name="Nelson K.E."/>
        </authorList>
    </citation>
    <scope>NUCLEOTIDE SEQUENCE [LARGE SCALE GENOMIC DNA]</scope>
    <source>
        <strain evidence="2 3">DNF00882</strain>
    </source>
</reference>
<feature type="transmembrane region" description="Helical" evidence="1">
    <location>
        <begin position="28"/>
        <end position="44"/>
    </location>
</feature>
<keyword evidence="1" id="KW-0812">Transmembrane</keyword>
<proteinExistence type="predicted"/>
<evidence type="ECO:0000313" key="2">
    <source>
        <dbReference type="EMBL" id="KGF49171.1"/>
    </source>
</evidence>
<organism evidence="2 3">
    <name type="scientific">Prevotella disiens DNF00882</name>
    <dbReference type="NCBI Taxonomy" id="1401075"/>
    <lineage>
        <taxon>Bacteria</taxon>
        <taxon>Pseudomonadati</taxon>
        <taxon>Bacteroidota</taxon>
        <taxon>Bacteroidia</taxon>
        <taxon>Bacteroidales</taxon>
        <taxon>Prevotellaceae</taxon>
        <taxon>Prevotella</taxon>
    </lineage>
</organism>
<keyword evidence="1" id="KW-0472">Membrane</keyword>
<gene>
    <name evidence="2" type="ORF">HMPREF0654_06245</name>
</gene>
<accession>A0A096AR42</accession>
<comment type="caution">
    <text evidence="2">The sequence shown here is derived from an EMBL/GenBank/DDBJ whole genome shotgun (WGS) entry which is preliminary data.</text>
</comment>
<keyword evidence="1" id="KW-1133">Transmembrane helix</keyword>